<dbReference type="AlphaFoldDB" id="A0AAW3EPU9"/>
<comment type="caution">
    <text evidence="1">The sequence shown here is derived from an EMBL/GenBank/DDBJ whole genome shotgun (WGS) entry which is preliminary data.</text>
</comment>
<evidence type="ECO:0000313" key="2">
    <source>
        <dbReference type="Proteomes" id="UP000029590"/>
    </source>
</evidence>
<organism evidence="1 2">
    <name type="scientific">Burkholderia gladioli</name>
    <name type="common">Pseudomonas marginata</name>
    <name type="synonym">Phytomonas marginata</name>
    <dbReference type="NCBI Taxonomy" id="28095"/>
    <lineage>
        <taxon>Bacteria</taxon>
        <taxon>Pseudomonadati</taxon>
        <taxon>Pseudomonadota</taxon>
        <taxon>Betaproteobacteria</taxon>
        <taxon>Burkholderiales</taxon>
        <taxon>Burkholderiaceae</taxon>
        <taxon>Burkholderia</taxon>
    </lineage>
</organism>
<proteinExistence type="predicted"/>
<name>A0AAW3EPU9_BURGA</name>
<protein>
    <submittedName>
        <fullName evidence="1">Uncharacterized protein</fullName>
    </submittedName>
</protein>
<evidence type="ECO:0000313" key="1">
    <source>
        <dbReference type="EMBL" id="KGC09813.1"/>
    </source>
</evidence>
<sequence length="29" mass="3341">MHRLRRTIHTGATTVARREQGFAFDRQAG</sequence>
<reference evidence="1 2" key="1">
    <citation type="submission" date="2014-04" db="EMBL/GenBank/DDBJ databases">
        <authorList>
            <person name="Bishop-Lilly K.A."/>
            <person name="Broomall S.M."/>
            <person name="Chain P.S."/>
            <person name="Chertkov O."/>
            <person name="Coyne S.R."/>
            <person name="Daligault H.E."/>
            <person name="Davenport K.W."/>
            <person name="Erkkila T."/>
            <person name="Frey K.G."/>
            <person name="Gibbons H.S."/>
            <person name="Gu W."/>
            <person name="Jaissle J."/>
            <person name="Johnson S.L."/>
            <person name="Koroleva G.I."/>
            <person name="Ladner J.T."/>
            <person name="Lo C.-C."/>
            <person name="Minogue T.D."/>
            <person name="Munk C."/>
            <person name="Palacios G.F."/>
            <person name="Redden C.L."/>
            <person name="Rosenzweig C.N."/>
            <person name="Scholz M.B."/>
            <person name="Teshima H."/>
            <person name="Xu Y."/>
        </authorList>
    </citation>
    <scope>NUCLEOTIDE SEQUENCE [LARGE SCALE GENOMIC DNA]</scope>
    <source>
        <strain evidence="2">gladioli</strain>
    </source>
</reference>
<dbReference type="EMBL" id="JPGG01000018">
    <property type="protein sequence ID" value="KGC09813.1"/>
    <property type="molecule type" value="Genomic_DNA"/>
</dbReference>
<dbReference type="KEGG" id="bgo:BM43_3377"/>
<dbReference type="Proteomes" id="UP000029590">
    <property type="component" value="Unassembled WGS sequence"/>
</dbReference>
<accession>A0AAW3EPU9</accession>
<gene>
    <name evidence="1" type="ORF">DM48_5539</name>
</gene>